<dbReference type="eggNOG" id="COG1940">
    <property type="taxonomic scope" value="Bacteria"/>
</dbReference>
<dbReference type="KEGG" id="aace:A0U92_13030"/>
<protein>
    <recommendedName>
        <fullName evidence="3">Fructokinase</fullName>
    </recommendedName>
</protein>
<dbReference type="Gene3D" id="3.30.420.40">
    <property type="match status" value="2"/>
</dbReference>
<evidence type="ECO:0000313" key="1">
    <source>
        <dbReference type="EMBL" id="AQS85543.1"/>
    </source>
</evidence>
<proteinExistence type="predicted"/>
<dbReference type="Proteomes" id="UP000188937">
    <property type="component" value="Chromosome"/>
</dbReference>
<keyword evidence="2" id="KW-1185">Reference proteome</keyword>
<dbReference type="InterPro" id="IPR043129">
    <property type="entry name" value="ATPase_NBD"/>
</dbReference>
<dbReference type="PROSITE" id="PS01125">
    <property type="entry name" value="ROK"/>
    <property type="match status" value="1"/>
</dbReference>
<dbReference type="CDD" id="cd24066">
    <property type="entry name" value="ASKHA_NBD_ROK_EcFRK-like"/>
    <property type="match status" value="1"/>
</dbReference>
<dbReference type="RefSeq" id="WP_077813596.1">
    <property type="nucleotide sequence ID" value="NZ_CP014692.1"/>
</dbReference>
<reference evidence="1 2" key="1">
    <citation type="submission" date="2016-03" db="EMBL/GenBank/DDBJ databases">
        <title>Acetic acid bacteria sequencing.</title>
        <authorList>
            <person name="Brandt J."/>
            <person name="Jakob F."/>
            <person name="Vogel R.F."/>
        </authorList>
    </citation>
    <scope>NUCLEOTIDE SEQUENCE [LARGE SCALE GENOMIC DNA]</scope>
    <source>
        <strain evidence="1 2">TMW2.1153</strain>
    </source>
</reference>
<name>A0A1U9KID0_ACEAC</name>
<sequence>MNSIRLGIDLGGTKIEVVAMSTAGDILLRERVPNPGSYEPMMAAIRDLLDATTSRLGLDESSRDARLPFGIGIPGSIDDTTGLVKNANATWLNAMPFGVDLPKITGRQVRVENDANCFALSEAIDGAASGRNIVFGVIIGSGMGGGLVVNRKLLSGRHHIAGEWGHIPLPWPRREEFPMPRCFCGNEGCLERFLCGPALAAAWKGEGARSAEGIEEAAAAGDRKAQAALDSYVDYLARACSLIINLLDPDAIVFGGGVSNLQATLARVPDLLPRNVITPVCRTELLVNKHGDSSGVRGAAWLWDIEKIR</sequence>
<dbReference type="GO" id="GO:0004396">
    <property type="term" value="F:hexokinase activity"/>
    <property type="evidence" value="ECO:0007669"/>
    <property type="project" value="TreeGrafter"/>
</dbReference>
<dbReference type="PANTHER" id="PTHR18964">
    <property type="entry name" value="ROK (REPRESSOR, ORF, KINASE) FAMILY"/>
    <property type="match status" value="1"/>
</dbReference>
<evidence type="ECO:0000313" key="2">
    <source>
        <dbReference type="Proteomes" id="UP000188937"/>
    </source>
</evidence>
<dbReference type="EMBL" id="CP014692">
    <property type="protein sequence ID" value="AQS85543.1"/>
    <property type="molecule type" value="Genomic_DNA"/>
</dbReference>
<dbReference type="InterPro" id="IPR000600">
    <property type="entry name" value="ROK"/>
</dbReference>
<dbReference type="AlphaFoldDB" id="A0A1U9KID0"/>
<evidence type="ECO:0008006" key="3">
    <source>
        <dbReference type="Google" id="ProtNLM"/>
    </source>
</evidence>
<dbReference type="PANTHER" id="PTHR18964:SF174">
    <property type="entry name" value="D-ALLOSE KINASE-RELATED"/>
    <property type="match status" value="1"/>
</dbReference>
<accession>A0A1U9KID0</accession>
<dbReference type="SUPFAM" id="SSF53067">
    <property type="entry name" value="Actin-like ATPase domain"/>
    <property type="match status" value="1"/>
</dbReference>
<organism evidence="1 2">
    <name type="scientific">Acetobacter aceti</name>
    <dbReference type="NCBI Taxonomy" id="435"/>
    <lineage>
        <taxon>Bacteria</taxon>
        <taxon>Pseudomonadati</taxon>
        <taxon>Pseudomonadota</taxon>
        <taxon>Alphaproteobacteria</taxon>
        <taxon>Acetobacterales</taxon>
        <taxon>Acetobacteraceae</taxon>
        <taxon>Acetobacter</taxon>
        <taxon>Acetobacter subgen. Acetobacter</taxon>
    </lineage>
</organism>
<dbReference type="Pfam" id="PF00480">
    <property type="entry name" value="ROK"/>
    <property type="match status" value="1"/>
</dbReference>
<dbReference type="OrthoDB" id="9810372at2"/>
<dbReference type="InterPro" id="IPR049874">
    <property type="entry name" value="ROK_cs"/>
</dbReference>
<dbReference type="STRING" id="435.A0U92_13030"/>
<gene>
    <name evidence="1" type="ORF">A0U92_13030</name>
</gene>